<feature type="region of interest" description="Disordered" evidence="4">
    <location>
        <begin position="170"/>
        <end position="201"/>
    </location>
</feature>
<name>F6V2T6_CIOIN</name>
<keyword evidence="3" id="KW-0597">Phosphoprotein</keyword>
<dbReference type="InterPro" id="IPR037781">
    <property type="entry name" value="SKAP_fam"/>
</dbReference>
<organism evidence="6 7">
    <name type="scientific">Ciona intestinalis</name>
    <name type="common">Transparent sea squirt</name>
    <name type="synonym">Ascidia intestinalis</name>
    <dbReference type="NCBI Taxonomy" id="7719"/>
    <lineage>
        <taxon>Eukaryota</taxon>
        <taxon>Metazoa</taxon>
        <taxon>Chordata</taxon>
        <taxon>Tunicata</taxon>
        <taxon>Ascidiacea</taxon>
        <taxon>Phlebobranchia</taxon>
        <taxon>Cionidae</taxon>
        <taxon>Ciona</taxon>
    </lineage>
</organism>
<dbReference type="InterPro" id="IPR011993">
    <property type="entry name" value="PH-like_dom_sf"/>
</dbReference>
<dbReference type="PANTHER" id="PTHR15129:SF0">
    <property type="entry name" value="SH3 DOMAIN-CONTAINING PROTEIN"/>
    <property type="match status" value="1"/>
</dbReference>
<evidence type="ECO:0000256" key="4">
    <source>
        <dbReference type="SAM" id="MobiDB-lite"/>
    </source>
</evidence>
<dbReference type="Gene3D" id="2.30.29.30">
    <property type="entry name" value="Pleckstrin-homology domain (PH domain)/Phosphotyrosine-binding domain (PTB)"/>
    <property type="match status" value="1"/>
</dbReference>
<evidence type="ECO:0000313" key="7">
    <source>
        <dbReference type="Proteomes" id="UP000008144"/>
    </source>
</evidence>
<feature type="compositionally biased region" description="Polar residues" evidence="4">
    <location>
        <begin position="81"/>
        <end position="91"/>
    </location>
</feature>
<dbReference type="EMBL" id="EAAA01002034">
    <property type="status" value="NOT_ANNOTATED_CDS"/>
    <property type="molecule type" value="Genomic_DNA"/>
</dbReference>
<dbReference type="Proteomes" id="UP000008144">
    <property type="component" value="Chromosome 4"/>
</dbReference>
<protein>
    <recommendedName>
        <fullName evidence="5">PH domain-containing protein</fullName>
    </recommendedName>
</protein>
<dbReference type="GO" id="GO:0005886">
    <property type="term" value="C:plasma membrane"/>
    <property type="evidence" value="ECO:0000318"/>
    <property type="project" value="GO_Central"/>
</dbReference>
<dbReference type="HOGENOM" id="CLU_913770_0_0_1"/>
<reference evidence="6" key="4">
    <citation type="submission" date="2025-09" db="UniProtKB">
        <authorList>
            <consortium name="Ensembl"/>
        </authorList>
    </citation>
    <scope>IDENTIFICATION</scope>
</reference>
<reference evidence="6" key="3">
    <citation type="submission" date="2025-08" db="UniProtKB">
        <authorList>
            <consortium name="Ensembl"/>
        </authorList>
    </citation>
    <scope>IDENTIFICATION</scope>
</reference>
<dbReference type="PROSITE" id="PS50003">
    <property type="entry name" value="PH_DOMAIN"/>
    <property type="match status" value="1"/>
</dbReference>
<reference evidence="7" key="1">
    <citation type="journal article" date="2002" name="Science">
        <title>The draft genome of Ciona intestinalis: insights into chordate and vertebrate origins.</title>
        <authorList>
            <person name="Dehal P."/>
            <person name="Satou Y."/>
            <person name="Campbell R.K."/>
            <person name="Chapman J."/>
            <person name="Degnan B."/>
            <person name="De Tomaso A."/>
            <person name="Davidson B."/>
            <person name="Di Gregorio A."/>
            <person name="Gelpke M."/>
            <person name="Goodstein D.M."/>
            <person name="Harafuji N."/>
            <person name="Hastings K.E."/>
            <person name="Ho I."/>
            <person name="Hotta K."/>
            <person name="Huang W."/>
            <person name="Kawashima T."/>
            <person name="Lemaire P."/>
            <person name="Martinez D."/>
            <person name="Meinertzhagen I.A."/>
            <person name="Necula S."/>
            <person name="Nonaka M."/>
            <person name="Putnam N."/>
            <person name="Rash S."/>
            <person name="Saiga H."/>
            <person name="Satake M."/>
            <person name="Terry A."/>
            <person name="Yamada L."/>
            <person name="Wang H.G."/>
            <person name="Awazu S."/>
            <person name="Azumi K."/>
            <person name="Boore J."/>
            <person name="Branno M."/>
            <person name="Chin-Bow S."/>
            <person name="DeSantis R."/>
            <person name="Doyle S."/>
            <person name="Francino P."/>
            <person name="Keys D.N."/>
            <person name="Haga S."/>
            <person name="Hayashi H."/>
            <person name="Hino K."/>
            <person name="Imai K.S."/>
            <person name="Inaba K."/>
            <person name="Kano S."/>
            <person name="Kobayashi K."/>
            <person name="Kobayashi M."/>
            <person name="Lee B.I."/>
            <person name="Makabe K.W."/>
            <person name="Manohar C."/>
            <person name="Matassi G."/>
            <person name="Medina M."/>
            <person name="Mochizuki Y."/>
            <person name="Mount S."/>
            <person name="Morishita T."/>
            <person name="Miura S."/>
            <person name="Nakayama A."/>
            <person name="Nishizaka S."/>
            <person name="Nomoto H."/>
            <person name="Ohta F."/>
            <person name="Oishi K."/>
            <person name="Rigoutsos I."/>
            <person name="Sano M."/>
            <person name="Sasaki A."/>
            <person name="Sasakura Y."/>
            <person name="Shoguchi E."/>
            <person name="Shin-i T."/>
            <person name="Spagnuolo A."/>
            <person name="Stainier D."/>
            <person name="Suzuki M.M."/>
            <person name="Tassy O."/>
            <person name="Takatori N."/>
            <person name="Tokuoka M."/>
            <person name="Yagi K."/>
            <person name="Yoshizaki F."/>
            <person name="Wada S."/>
            <person name="Zhang C."/>
            <person name="Hyatt P.D."/>
            <person name="Larimer F."/>
            <person name="Detter C."/>
            <person name="Doggett N."/>
            <person name="Glavina T."/>
            <person name="Hawkins T."/>
            <person name="Richardson P."/>
            <person name="Lucas S."/>
            <person name="Kohara Y."/>
            <person name="Levine M."/>
            <person name="Satoh N."/>
            <person name="Rokhsar D.S."/>
        </authorList>
    </citation>
    <scope>NUCLEOTIDE SEQUENCE [LARGE SCALE GENOMIC DNA]</scope>
</reference>
<evidence type="ECO:0000256" key="2">
    <source>
        <dbReference type="ARBA" id="ARBA00022490"/>
    </source>
</evidence>
<evidence type="ECO:0000259" key="5">
    <source>
        <dbReference type="PROSITE" id="PS50003"/>
    </source>
</evidence>
<dbReference type="InterPro" id="IPR001849">
    <property type="entry name" value="PH_domain"/>
</dbReference>
<accession>F6V2T6</accession>
<feature type="region of interest" description="Disordered" evidence="4">
    <location>
        <begin position="49"/>
        <end position="98"/>
    </location>
</feature>
<evidence type="ECO:0000256" key="1">
    <source>
        <dbReference type="ARBA" id="ARBA00004496"/>
    </source>
</evidence>
<dbReference type="Ensembl" id="ENSCINT00000024920.2">
    <property type="protein sequence ID" value="ENSCINP00000024674.2"/>
    <property type="gene ID" value="ENSCING00000013440.2"/>
</dbReference>
<evidence type="ECO:0000313" key="6">
    <source>
        <dbReference type="Ensembl" id="ENSCINP00000024674.2"/>
    </source>
</evidence>
<dbReference type="GeneTree" id="ENSGT00530000067865"/>
<feature type="compositionally biased region" description="Low complexity" evidence="4">
    <location>
        <begin position="170"/>
        <end position="185"/>
    </location>
</feature>
<proteinExistence type="predicted"/>
<comment type="subcellular location">
    <subcellularLocation>
        <location evidence="1">Cytoplasm</location>
    </subcellularLocation>
</comment>
<reference evidence="6" key="2">
    <citation type="journal article" date="2008" name="Genome Biol.">
        <title>Improved genome assembly and evidence-based global gene model set for the chordate Ciona intestinalis: new insight into intron and operon populations.</title>
        <authorList>
            <person name="Satou Y."/>
            <person name="Mineta K."/>
            <person name="Ogasawara M."/>
            <person name="Sasakura Y."/>
            <person name="Shoguchi E."/>
            <person name="Ueno K."/>
            <person name="Yamada L."/>
            <person name="Matsumoto J."/>
            <person name="Wasserscheid J."/>
            <person name="Dewar K."/>
            <person name="Wiley G.B."/>
            <person name="Macmil S.L."/>
            <person name="Roe B.A."/>
            <person name="Zeller R.W."/>
            <person name="Hastings K.E."/>
            <person name="Lemaire P."/>
            <person name="Lindquist E."/>
            <person name="Endo T."/>
            <person name="Hotta K."/>
            <person name="Inaba K."/>
        </authorList>
    </citation>
    <scope>NUCLEOTIDE SEQUENCE [LARGE SCALE GENOMIC DNA]</scope>
    <source>
        <strain evidence="6">wild type</strain>
    </source>
</reference>
<keyword evidence="2" id="KW-0963">Cytoplasm</keyword>
<evidence type="ECO:0000256" key="3">
    <source>
        <dbReference type="ARBA" id="ARBA00022553"/>
    </source>
</evidence>
<keyword evidence="7" id="KW-1185">Reference proteome</keyword>
<dbReference type="STRING" id="7719.ENSCINP00000024674"/>
<dbReference type="PANTHER" id="PTHR15129">
    <property type="entry name" value="SRC-ASSOCIATED ADAPTOR PROTEIN"/>
    <property type="match status" value="1"/>
</dbReference>
<dbReference type="Pfam" id="PF00169">
    <property type="entry name" value="PH"/>
    <property type="match status" value="1"/>
</dbReference>
<dbReference type="AlphaFoldDB" id="F6V2T6"/>
<dbReference type="SMART" id="SM00233">
    <property type="entry name" value="PH"/>
    <property type="match status" value="1"/>
</dbReference>
<dbReference type="GO" id="GO:0005737">
    <property type="term" value="C:cytoplasm"/>
    <property type="evidence" value="ECO:0000318"/>
    <property type="project" value="GO_Central"/>
</dbReference>
<dbReference type="InParanoid" id="F6V2T6"/>
<feature type="compositionally biased region" description="Polar residues" evidence="4">
    <location>
        <begin position="49"/>
        <end position="63"/>
    </location>
</feature>
<feature type="domain" description="PH" evidence="5">
    <location>
        <begin position="207"/>
        <end position="303"/>
    </location>
</feature>
<dbReference type="SUPFAM" id="SSF50729">
    <property type="entry name" value="PH domain-like"/>
    <property type="match status" value="1"/>
</dbReference>
<sequence>MNELSQATYSHPKGMRSLHSATELTYESFIETYGSVDSPIERRRTFGNMESSVSSPALNNNIQRVRKPGITGVDSFDESSETNGSHNTLSDDVQDKMKNDSMGRRRRLRKVSMEKLSALGGAVQAAVTSRRTKSVALDDNGGSLTPQSERRMSGWLLGIPPLIARKLSSDNISSSTEDSSDTKSNLSARSSAPKPAVLQIPATRLRSADHKGFLDRRNKKKQWERFWCVLQDTCLYCYNAPQSDVTRDAVLLRGYDVVADVTNLNRTRFVFRLQQKGVPTLHFSSDNHRDFLLWVGTMEKETRYV</sequence>